<dbReference type="AlphaFoldDB" id="A0AAW9RVT3"/>
<proteinExistence type="predicted"/>
<dbReference type="Proteomes" id="UP001378188">
    <property type="component" value="Unassembled WGS sequence"/>
</dbReference>
<evidence type="ECO:0000313" key="1">
    <source>
        <dbReference type="EMBL" id="MEJ8573013.1"/>
    </source>
</evidence>
<gene>
    <name evidence="1" type="ORF">V3328_16095</name>
</gene>
<name>A0AAW9RVT3_9HYPH</name>
<sequence length="154" mass="17175">MALGGYTSDLVVGDVLGPLEYTLSPFVVREYTHAVEIHHPCFQGTEGQVMPPTLIHLDKLRLYNHACPKGAGSSARIHYEYDAEVFAPVHVGDRLSVRGEVTERYEKKGRDYVVMTIELKRVETGELLVRYVDRVILAYKPGGGDGDRKSEEAV</sequence>
<dbReference type="InterPro" id="IPR029069">
    <property type="entry name" value="HotDog_dom_sf"/>
</dbReference>
<evidence type="ECO:0000313" key="2">
    <source>
        <dbReference type="Proteomes" id="UP001378188"/>
    </source>
</evidence>
<comment type="caution">
    <text evidence="1">The sequence shown here is derived from an EMBL/GenBank/DDBJ whole genome shotgun (WGS) entry which is preliminary data.</text>
</comment>
<accession>A0AAW9RVT3</accession>
<dbReference type="RefSeq" id="WP_340330705.1">
    <property type="nucleotide sequence ID" value="NZ_JAZHOF010000006.1"/>
</dbReference>
<dbReference type="Gene3D" id="3.10.129.10">
    <property type="entry name" value="Hotdog Thioesterase"/>
    <property type="match status" value="1"/>
</dbReference>
<dbReference type="SUPFAM" id="SSF54637">
    <property type="entry name" value="Thioesterase/thiol ester dehydrase-isomerase"/>
    <property type="match status" value="1"/>
</dbReference>
<organism evidence="1 2">
    <name type="scientific">Microbaculum marinum</name>
    <dbReference type="NCBI Taxonomy" id="1764581"/>
    <lineage>
        <taxon>Bacteria</taxon>
        <taxon>Pseudomonadati</taxon>
        <taxon>Pseudomonadota</taxon>
        <taxon>Alphaproteobacteria</taxon>
        <taxon>Hyphomicrobiales</taxon>
        <taxon>Tepidamorphaceae</taxon>
        <taxon>Microbaculum</taxon>
    </lineage>
</organism>
<protein>
    <recommendedName>
        <fullName evidence="3">N-terminal of MaoC-like dehydratase domain-containing protein</fullName>
    </recommendedName>
</protein>
<keyword evidence="2" id="KW-1185">Reference proteome</keyword>
<dbReference type="EMBL" id="JAZHOF010000006">
    <property type="protein sequence ID" value="MEJ8573013.1"/>
    <property type="molecule type" value="Genomic_DNA"/>
</dbReference>
<evidence type="ECO:0008006" key="3">
    <source>
        <dbReference type="Google" id="ProtNLM"/>
    </source>
</evidence>
<reference evidence="1 2" key="1">
    <citation type="submission" date="2024-02" db="EMBL/GenBank/DDBJ databases">
        <title>Genome analysis and characterization of Microbaculum marinisediminis sp. nov., isolated from marine sediment.</title>
        <authorList>
            <person name="Du Z.-J."/>
            <person name="Ye Y.-Q."/>
            <person name="Zhang Z.-R."/>
            <person name="Yuan S.-M."/>
            <person name="Zhang X.-Y."/>
        </authorList>
    </citation>
    <scope>NUCLEOTIDE SEQUENCE [LARGE SCALE GENOMIC DNA]</scope>
    <source>
        <strain evidence="1 2">SDUM1044001</strain>
    </source>
</reference>